<dbReference type="UniPathway" id="UPA00193"/>
<keyword evidence="4 11" id="KW-0658">Purine biosynthesis</keyword>
<evidence type="ECO:0000259" key="12">
    <source>
        <dbReference type="Pfam" id="PF00763"/>
    </source>
</evidence>
<dbReference type="InterPro" id="IPR046346">
    <property type="entry name" value="Aminoacid_DH-like_N_sf"/>
</dbReference>
<keyword evidence="10 11" id="KW-0511">Multifunctional enzyme</keyword>
<dbReference type="InterPro" id="IPR020630">
    <property type="entry name" value="THF_DH/CycHdrlase_cat_dom"/>
</dbReference>
<dbReference type="HOGENOM" id="CLU_034045_2_1_9"/>
<dbReference type="Gene3D" id="3.40.50.720">
    <property type="entry name" value="NAD(P)-binding Rossmann-like Domain"/>
    <property type="match status" value="1"/>
</dbReference>
<dbReference type="RefSeq" id="WP_008751285.1">
    <property type="nucleotide sequence ID" value="NZ_GL622296.1"/>
</dbReference>
<feature type="binding site" evidence="11">
    <location>
        <position position="228"/>
    </location>
    <ligand>
        <name>NADP(+)</name>
        <dbReference type="ChEBI" id="CHEBI:58349"/>
    </ligand>
</feature>
<dbReference type="InterPro" id="IPR020631">
    <property type="entry name" value="THF_DH/CycHdrlase_NAD-bd_dom"/>
</dbReference>
<comment type="caution">
    <text evidence="11">Lacks conserved residue(s) required for the propagation of feature annotation.</text>
</comment>
<evidence type="ECO:0000256" key="5">
    <source>
        <dbReference type="ARBA" id="ARBA00022801"/>
    </source>
</evidence>
<evidence type="ECO:0000313" key="14">
    <source>
        <dbReference type="EMBL" id="EFU76600.1"/>
    </source>
</evidence>
<dbReference type="AlphaFoldDB" id="E6LNI4"/>
<dbReference type="EMBL" id="AEPW01000059">
    <property type="protein sequence ID" value="EFU76600.1"/>
    <property type="molecule type" value="Genomic_DNA"/>
</dbReference>
<dbReference type="Gene3D" id="3.40.50.10860">
    <property type="entry name" value="Leucine Dehydrogenase, chain A, domain 1"/>
    <property type="match status" value="1"/>
</dbReference>
<evidence type="ECO:0000256" key="11">
    <source>
        <dbReference type="HAMAP-Rule" id="MF_01576"/>
    </source>
</evidence>
<dbReference type="Proteomes" id="UP000003434">
    <property type="component" value="Unassembled WGS sequence"/>
</dbReference>
<comment type="catalytic activity">
    <reaction evidence="11">
        <text>(6R)-5,10-methylene-5,6,7,8-tetrahydrofolate + NADP(+) = (6R)-5,10-methenyltetrahydrofolate + NADPH</text>
        <dbReference type="Rhea" id="RHEA:22812"/>
        <dbReference type="ChEBI" id="CHEBI:15636"/>
        <dbReference type="ChEBI" id="CHEBI:57455"/>
        <dbReference type="ChEBI" id="CHEBI:57783"/>
        <dbReference type="ChEBI" id="CHEBI:58349"/>
        <dbReference type="EC" id="1.5.1.5"/>
    </reaction>
</comment>
<dbReference type="Pfam" id="PF02882">
    <property type="entry name" value="THF_DHG_CYH_C"/>
    <property type="match status" value="1"/>
</dbReference>
<keyword evidence="8 11" id="KW-0368">Histidine biosynthesis</keyword>
<dbReference type="FunFam" id="3.40.50.720:FF:000094">
    <property type="entry name" value="Bifunctional protein FolD"/>
    <property type="match status" value="1"/>
</dbReference>
<feature type="domain" description="Tetrahydrofolate dehydrogenase/cyclohydrolase catalytic" evidence="12">
    <location>
        <begin position="5"/>
        <end position="116"/>
    </location>
</feature>
<comment type="pathway">
    <text evidence="1 11">One-carbon metabolism; tetrahydrofolate interconversion.</text>
</comment>
<evidence type="ECO:0000259" key="13">
    <source>
        <dbReference type="Pfam" id="PF02882"/>
    </source>
</evidence>
<keyword evidence="3 11" id="KW-0028">Amino-acid biosynthesis</keyword>
<evidence type="ECO:0000256" key="10">
    <source>
        <dbReference type="ARBA" id="ARBA00023268"/>
    </source>
</evidence>
<evidence type="ECO:0000256" key="9">
    <source>
        <dbReference type="ARBA" id="ARBA00023167"/>
    </source>
</evidence>
<dbReference type="InterPro" id="IPR036291">
    <property type="entry name" value="NAD(P)-bd_dom_sf"/>
</dbReference>
<protein>
    <recommendedName>
        <fullName evidence="11">Bifunctional protein FolD</fullName>
    </recommendedName>
    <domain>
        <recommendedName>
            <fullName evidence="11">Methylenetetrahydrofolate dehydrogenase</fullName>
            <ecNumber evidence="11">1.5.1.5</ecNumber>
        </recommendedName>
    </domain>
    <domain>
        <recommendedName>
            <fullName evidence="11">Methenyltetrahydrofolate cyclohydrolase</fullName>
            <ecNumber evidence="11">3.5.4.9</ecNumber>
        </recommendedName>
    </domain>
</protein>
<dbReference type="PANTHER" id="PTHR48099">
    <property type="entry name" value="C-1-TETRAHYDROFOLATE SYNTHASE, CYTOPLASMIC-RELATED"/>
    <property type="match status" value="1"/>
</dbReference>
<comment type="caution">
    <text evidence="14">The sequence shown here is derived from an EMBL/GenBank/DDBJ whole genome shotgun (WGS) entry which is preliminary data.</text>
</comment>
<keyword evidence="7 11" id="KW-0560">Oxidoreductase</keyword>
<evidence type="ECO:0000256" key="8">
    <source>
        <dbReference type="ARBA" id="ARBA00023102"/>
    </source>
</evidence>
<comment type="catalytic activity">
    <reaction evidence="11">
        <text>(6R)-5,10-methenyltetrahydrofolate + H2O = (6R)-10-formyltetrahydrofolate + H(+)</text>
        <dbReference type="Rhea" id="RHEA:23700"/>
        <dbReference type="ChEBI" id="CHEBI:15377"/>
        <dbReference type="ChEBI" id="CHEBI:15378"/>
        <dbReference type="ChEBI" id="CHEBI:57455"/>
        <dbReference type="ChEBI" id="CHEBI:195366"/>
        <dbReference type="EC" id="3.5.4.9"/>
    </reaction>
</comment>
<evidence type="ECO:0000256" key="2">
    <source>
        <dbReference type="ARBA" id="ARBA00022563"/>
    </source>
</evidence>
<reference evidence="14 15" key="1">
    <citation type="submission" date="2010-12" db="EMBL/GenBank/DDBJ databases">
        <authorList>
            <person name="Muzny D."/>
            <person name="Qin X."/>
            <person name="Deng J."/>
            <person name="Jiang H."/>
            <person name="Liu Y."/>
            <person name="Qu J."/>
            <person name="Song X.-Z."/>
            <person name="Zhang L."/>
            <person name="Thornton R."/>
            <person name="Coyle M."/>
            <person name="Francisco L."/>
            <person name="Jackson L."/>
            <person name="Javaid M."/>
            <person name="Korchina V."/>
            <person name="Kovar C."/>
            <person name="Mata R."/>
            <person name="Mathew T."/>
            <person name="Ngo R."/>
            <person name="Nguyen L."/>
            <person name="Nguyen N."/>
            <person name="Okwuonu G."/>
            <person name="Ongeri F."/>
            <person name="Pham C."/>
            <person name="Simmons D."/>
            <person name="Wilczek-Boney K."/>
            <person name="Hale W."/>
            <person name="Jakkamsetti A."/>
            <person name="Pham P."/>
            <person name="Ruth R."/>
            <person name="San Lucas F."/>
            <person name="Warren J."/>
            <person name="Zhang J."/>
            <person name="Zhao Z."/>
            <person name="Zhou C."/>
            <person name="Zhu D."/>
            <person name="Lee S."/>
            <person name="Bess C."/>
            <person name="Blankenburg K."/>
            <person name="Forbes L."/>
            <person name="Fu Q."/>
            <person name="Gubbala S."/>
            <person name="Hirani K."/>
            <person name="Jayaseelan J.C."/>
            <person name="Lara F."/>
            <person name="Munidasa M."/>
            <person name="Palculict T."/>
            <person name="Patil S."/>
            <person name="Pu L.-L."/>
            <person name="Saada N."/>
            <person name="Tang L."/>
            <person name="Weissenberger G."/>
            <person name="Zhu Y."/>
            <person name="Hemphill L."/>
            <person name="Shang Y."/>
            <person name="Youmans B."/>
            <person name="Ayvaz T."/>
            <person name="Ross M."/>
            <person name="Santibanez J."/>
            <person name="Aqrawi P."/>
            <person name="Gross S."/>
            <person name="Joshi V."/>
            <person name="Fowler G."/>
            <person name="Nazareth L."/>
            <person name="Reid J."/>
            <person name="Worley K."/>
            <person name="Petrosino J."/>
            <person name="Highlander S."/>
            <person name="Gibbs R."/>
        </authorList>
    </citation>
    <scope>NUCLEOTIDE SEQUENCE [LARGE SCALE GENOMIC DNA]</scope>
    <source>
        <strain evidence="14 15">DSM 3986</strain>
    </source>
</reference>
<accession>E6LNI4</accession>
<evidence type="ECO:0000313" key="15">
    <source>
        <dbReference type="Proteomes" id="UP000003434"/>
    </source>
</evidence>
<keyword evidence="6 11" id="KW-0521">NADP</keyword>
<keyword evidence="9 11" id="KW-0486">Methionine biosynthesis</keyword>
<dbReference type="InterPro" id="IPR000672">
    <property type="entry name" value="THF_DH/CycHdrlase"/>
</dbReference>
<proteinExistence type="inferred from homology"/>
<dbReference type="EC" id="3.5.4.9" evidence="11"/>
<dbReference type="PANTHER" id="PTHR48099:SF5">
    <property type="entry name" value="C-1-TETRAHYDROFOLATE SYNTHASE, CYTOPLASMIC"/>
    <property type="match status" value="1"/>
</dbReference>
<comment type="similarity">
    <text evidence="11">Belongs to the tetrahydrofolate dehydrogenase/cyclohydrolase family.</text>
</comment>
<feature type="domain" description="Tetrahydrofolate dehydrogenase/cyclohydrolase NAD(P)-binding" evidence="13">
    <location>
        <begin position="136"/>
        <end position="276"/>
    </location>
</feature>
<dbReference type="GO" id="GO:0004488">
    <property type="term" value="F:methylenetetrahydrofolate dehydrogenase (NADP+) activity"/>
    <property type="evidence" value="ECO:0007669"/>
    <property type="project" value="UniProtKB-UniRule"/>
</dbReference>
<dbReference type="CDD" id="cd01080">
    <property type="entry name" value="NAD_bind_m-THF_DH_Cyclohyd"/>
    <property type="match status" value="1"/>
</dbReference>
<dbReference type="Pfam" id="PF00763">
    <property type="entry name" value="THF_DHG_CYH"/>
    <property type="match status" value="1"/>
</dbReference>
<dbReference type="eggNOG" id="COG0190">
    <property type="taxonomic scope" value="Bacteria"/>
</dbReference>
<comment type="function">
    <text evidence="11">Catalyzes the oxidation of 5,10-methylenetetrahydrofolate to 5,10-methenyltetrahydrofolate and then the hydrolysis of 5,10-methenyltetrahydrofolate to 10-formyltetrahydrofolate.</text>
</comment>
<feature type="binding site" evidence="11">
    <location>
        <begin position="162"/>
        <end position="164"/>
    </location>
    <ligand>
        <name>NADP(+)</name>
        <dbReference type="ChEBI" id="CHEBI:58349"/>
    </ligand>
</feature>
<dbReference type="GO" id="GO:0035999">
    <property type="term" value="P:tetrahydrofolate interconversion"/>
    <property type="evidence" value="ECO:0007669"/>
    <property type="project" value="UniProtKB-UniRule"/>
</dbReference>
<dbReference type="GO" id="GO:0006164">
    <property type="term" value="P:purine nucleotide biosynthetic process"/>
    <property type="evidence" value="ECO:0007669"/>
    <property type="project" value="UniProtKB-KW"/>
</dbReference>
<keyword evidence="2 11" id="KW-0554">One-carbon metabolism</keyword>
<dbReference type="GO" id="GO:0000105">
    <property type="term" value="P:L-histidine biosynthetic process"/>
    <property type="evidence" value="ECO:0007669"/>
    <property type="project" value="UniProtKB-KW"/>
</dbReference>
<evidence type="ECO:0000256" key="4">
    <source>
        <dbReference type="ARBA" id="ARBA00022755"/>
    </source>
</evidence>
<name>E6LNI4_9FIRM</name>
<comment type="subunit">
    <text evidence="11">Homodimer.</text>
</comment>
<gene>
    <name evidence="11 14" type="primary">folD</name>
    <name evidence="14" type="ORF">HMPREF0381_1519</name>
</gene>
<dbReference type="SUPFAM" id="SSF53223">
    <property type="entry name" value="Aminoacid dehydrogenase-like, N-terminal domain"/>
    <property type="match status" value="1"/>
</dbReference>
<sequence length="283" mass="30686">MILLYGADTANIIKEEIESMCKSLNGYTPTLGIVRIGVSPADLSYEKGAVKKMESLSLNTEVFEFDESISSDEFLIEFKKINDDKNIDGILLFRPLPKHIDEKKVIDELDEKKDLDGISYKNIAKIFAGEKDGFAPCTAKAVMKIIESNNIELEGKNVVIVGRSMVIGKPVAMMALSKNATVTICHSKTENLKEICKKADVLIVAIGKAKMINEDYIGDNATVIDVGINFVDGKICGDVDLSNVTNASMVTPVPKGVGAVTTSVLAEHLVIAAKNKLDCEIIS</sequence>
<evidence type="ECO:0000256" key="1">
    <source>
        <dbReference type="ARBA" id="ARBA00004777"/>
    </source>
</evidence>
<evidence type="ECO:0000256" key="7">
    <source>
        <dbReference type="ARBA" id="ARBA00023002"/>
    </source>
</evidence>
<dbReference type="GO" id="GO:0004477">
    <property type="term" value="F:methenyltetrahydrofolate cyclohydrolase activity"/>
    <property type="evidence" value="ECO:0007669"/>
    <property type="project" value="UniProtKB-UniRule"/>
</dbReference>
<dbReference type="SUPFAM" id="SSF51735">
    <property type="entry name" value="NAD(P)-binding Rossmann-fold domains"/>
    <property type="match status" value="1"/>
</dbReference>
<dbReference type="GO" id="GO:0005829">
    <property type="term" value="C:cytosol"/>
    <property type="evidence" value="ECO:0007669"/>
    <property type="project" value="TreeGrafter"/>
</dbReference>
<dbReference type="GO" id="GO:0009086">
    <property type="term" value="P:methionine biosynthetic process"/>
    <property type="evidence" value="ECO:0007669"/>
    <property type="project" value="UniProtKB-KW"/>
</dbReference>
<dbReference type="EC" id="1.5.1.5" evidence="11"/>
<dbReference type="HAMAP" id="MF_01576">
    <property type="entry name" value="THF_DHG_CYH"/>
    <property type="match status" value="1"/>
</dbReference>
<evidence type="ECO:0000256" key="3">
    <source>
        <dbReference type="ARBA" id="ARBA00022605"/>
    </source>
</evidence>
<dbReference type="PRINTS" id="PR00085">
    <property type="entry name" value="THFDHDRGNASE"/>
</dbReference>
<evidence type="ECO:0000256" key="6">
    <source>
        <dbReference type="ARBA" id="ARBA00022857"/>
    </source>
</evidence>
<keyword evidence="5 11" id="KW-0378">Hydrolase</keyword>
<organism evidence="14 15">
    <name type="scientific">Lachnoanaerobaculum saburreum DSM 3986</name>
    <dbReference type="NCBI Taxonomy" id="887325"/>
    <lineage>
        <taxon>Bacteria</taxon>
        <taxon>Bacillati</taxon>
        <taxon>Bacillota</taxon>
        <taxon>Clostridia</taxon>
        <taxon>Lachnospirales</taxon>
        <taxon>Lachnospiraceae</taxon>
        <taxon>Lachnoanaerobaculum</taxon>
    </lineage>
</organism>